<organism evidence="4">
    <name type="scientific">Collimonas fungivorans</name>
    <dbReference type="NCBI Taxonomy" id="158899"/>
    <lineage>
        <taxon>Bacteria</taxon>
        <taxon>Pseudomonadati</taxon>
        <taxon>Pseudomonadota</taxon>
        <taxon>Betaproteobacteria</taxon>
        <taxon>Burkholderiales</taxon>
        <taxon>Oxalobacteraceae</taxon>
        <taxon>Collimonas</taxon>
    </lineage>
</organism>
<sequence>MTIPLSDLEKIAALTLEHYNQRADDFREGTRDHDVSQNIAALLRHIQGTPPFAILDVGCGPGRDLRTFSKLGHIATGVEGAARFVEMARADSGCEVWQQDFLQLDFPDSRFDGVFANAALFHIPSQELPRVLRQFHATLKPGGVLFSSNPRGGNEEGWNRGRYGAYHDLDAWRGFMTDAGFAELEHYYRPEGLPRDQQPWLASVWRKQDR</sequence>
<evidence type="ECO:0000259" key="3">
    <source>
        <dbReference type="Pfam" id="PF13649"/>
    </source>
</evidence>
<dbReference type="RefSeq" id="WP_061540068.1">
    <property type="nucleotide sequence ID" value="NZ_CP013232.1"/>
</dbReference>
<dbReference type="CDD" id="cd02440">
    <property type="entry name" value="AdoMet_MTases"/>
    <property type="match status" value="1"/>
</dbReference>
<dbReference type="OrthoDB" id="9804312at2"/>
<dbReference type="Gene3D" id="3.40.50.150">
    <property type="entry name" value="Vaccinia Virus protein VP39"/>
    <property type="match status" value="1"/>
</dbReference>
<dbReference type="InterPro" id="IPR041698">
    <property type="entry name" value="Methyltransf_25"/>
</dbReference>
<evidence type="ECO:0000313" key="5">
    <source>
        <dbReference type="Proteomes" id="UP000072421"/>
    </source>
</evidence>
<evidence type="ECO:0000256" key="1">
    <source>
        <dbReference type="ARBA" id="ARBA00022603"/>
    </source>
</evidence>
<reference evidence="4 5" key="1">
    <citation type="submission" date="2015-11" db="EMBL/GenBank/DDBJ databases">
        <title>Exploring the genomic traits of fungus-feeding bacterial genus Collimonas.</title>
        <authorList>
            <person name="Song C."/>
            <person name="Schmidt R."/>
            <person name="de Jager V."/>
            <person name="Krzyzanowska D."/>
            <person name="Jongedijk E."/>
            <person name="Cankar K."/>
            <person name="Beekwilder J."/>
            <person name="van Veen A."/>
            <person name="de Boer W."/>
            <person name="van Veen J.A."/>
            <person name="Garbeva P."/>
        </authorList>
    </citation>
    <scope>NUCLEOTIDE SEQUENCE [LARGE SCALE GENOMIC DNA]</scope>
    <source>
        <strain evidence="4 5">Ter6</strain>
    </source>
</reference>
<dbReference type="PATRIC" id="fig|158899.10.peg.2521"/>
<evidence type="ECO:0000256" key="2">
    <source>
        <dbReference type="ARBA" id="ARBA00022679"/>
    </source>
</evidence>
<keyword evidence="2 4" id="KW-0808">Transferase</keyword>
<accession>A0A127PBJ3</accession>
<dbReference type="GO" id="GO:0032259">
    <property type="term" value="P:methylation"/>
    <property type="evidence" value="ECO:0007669"/>
    <property type="project" value="UniProtKB-KW"/>
</dbReference>
<dbReference type="PANTHER" id="PTHR43861">
    <property type="entry name" value="TRANS-ACONITATE 2-METHYLTRANSFERASE-RELATED"/>
    <property type="match status" value="1"/>
</dbReference>
<keyword evidence="1 4" id="KW-0489">Methyltransferase</keyword>
<dbReference type="Proteomes" id="UP000072421">
    <property type="component" value="Chromosome"/>
</dbReference>
<gene>
    <name evidence="4" type="ORF">CFter6_2527</name>
</gene>
<dbReference type="PANTHER" id="PTHR43861:SF1">
    <property type="entry name" value="TRANS-ACONITATE 2-METHYLTRANSFERASE"/>
    <property type="match status" value="1"/>
</dbReference>
<feature type="domain" description="Methyltransferase" evidence="3">
    <location>
        <begin position="54"/>
        <end position="143"/>
    </location>
</feature>
<dbReference type="AlphaFoldDB" id="A0A127PBJ3"/>
<dbReference type="EMBL" id="CP013232">
    <property type="protein sequence ID" value="AMO95199.1"/>
    <property type="molecule type" value="Genomic_DNA"/>
</dbReference>
<dbReference type="GO" id="GO:0008168">
    <property type="term" value="F:methyltransferase activity"/>
    <property type="evidence" value="ECO:0007669"/>
    <property type="project" value="UniProtKB-KW"/>
</dbReference>
<proteinExistence type="predicted"/>
<protein>
    <submittedName>
        <fullName evidence="4">Methyltransferase domain protein</fullName>
    </submittedName>
</protein>
<dbReference type="InterPro" id="IPR029063">
    <property type="entry name" value="SAM-dependent_MTases_sf"/>
</dbReference>
<dbReference type="Pfam" id="PF13649">
    <property type="entry name" value="Methyltransf_25"/>
    <property type="match status" value="1"/>
</dbReference>
<name>A0A127PBJ3_9BURK</name>
<dbReference type="SUPFAM" id="SSF53335">
    <property type="entry name" value="S-adenosyl-L-methionine-dependent methyltransferases"/>
    <property type="match status" value="1"/>
</dbReference>
<evidence type="ECO:0000313" key="4">
    <source>
        <dbReference type="EMBL" id="AMO95199.1"/>
    </source>
</evidence>